<comment type="caution">
    <text evidence="1">The sequence shown here is derived from an EMBL/GenBank/DDBJ whole genome shotgun (WGS) entry which is preliminary data.</text>
</comment>
<dbReference type="PANTHER" id="PTHR15394:SF3">
    <property type="entry name" value="SERINE HYDROLASE RBBP9"/>
    <property type="match status" value="1"/>
</dbReference>
<dbReference type="Gene3D" id="3.40.50.1820">
    <property type="entry name" value="alpha/beta hydrolase"/>
    <property type="match status" value="1"/>
</dbReference>
<dbReference type="SUPFAM" id="SSF53474">
    <property type="entry name" value="alpha/beta-Hydrolases"/>
    <property type="match status" value="1"/>
</dbReference>
<dbReference type="EMBL" id="CAJOBB010011585">
    <property type="protein sequence ID" value="CAF4263312.1"/>
    <property type="molecule type" value="Genomic_DNA"/>
</dbReference>
<dbReference type="PANTHER" id="PTHR15394">
    <property type="entry name" value="SERINE HYDROLASE RBBP9"/>
    <property type="match status" value="1"/>
</dbReference>
<dbReference type="GO" id="GO:0016787">
    <property type="term" value="F:hydrolase activity"/>
    <property type="evidence" value="ECO:0007669"/>
    <property type="project" value="InterPro"/>
</dbReference>
<dbReference type="InterPro" id="IPR010662">
    <property type="entry name" value="RBBP9/YdeN"/>
</dbReference>
<evidence type="ECO:0000313" key="2">
    <source>
        <dbReference type="Proteomes" id="UP000663868"/>
    </source>
</evidence>
<dbReference type="Pfam" id="PF06821">
    <property type="entry name" value="Ser_hydrolase"/>
    <property type="match status" value="1"/>
</dbReference>
<proteinExistence type="predicted"/>
<organism evidence="1 2">
    <name type="scientific">Adineta steineri</name>
    <dbReference type="NCBI Taxonomy" id="433720"/>
    <lineage>
        <taxon>Eukaryota</taxon>
        <taxon>Metazoa</taxon>
        <taxon>Spiralia</taxon>
        <taxon>Gnathifera</taxon>
        <taxon>Rotifera</taxon>
        <taxon>Eurotatoria</taxon>
        <taxon>Bdelloidea</taxon>
        <taxon>Adinetida</taxon>
        <taxon>Adinetidae</taxon>
        <taxon>Adineta</taxon>
    </lineage>
</organism>
<dbReference type="AlphaFoldDB" id="A0A820FNR9"/>
<gene>
    <name evidence="1" type="ORF">KXQ929_LOCUS43469</name>
</gene>
<name>A0A820FNR9_9BILA</name>
<feature type="non-terminal residue" evidence="1">
    <location>
        <position position="96"/>
    </location>
</feature>
<dbReference type="Proteomes" id="UP000663868">
    <property type="component" value="Unassembled WGS sequence"/>
</dbReference>
<protein>
    <submittedName>
        <fullName evidence="1">Uncharacterized protein</fullName>
    </submittedName>
</protein>
<sequence length="96" mass="10982">IDEKTILIGHSSGCEAIMRLLEKDKVRGVILVAACHTDLEWIVQLHSPSDHLILVAEGRFVADKLQSEYMELEKRGHFMEHQLPEVLKVIKQKCHV</sequence>
<dbReference type="InterPro" id="IPR029058">
    <property type="entry name" value="AB_hydrolase_fold"/>
</dbReference>
<accession>A0A820FNR9</accession>
<evidence type="ECO:0000313" key="1">
    <source>
        <dbReference type="EMBL" id="CAF4263312.1"/>
    </source>
</evidence>
<reference evidence="1" key="1">
    <citation type="submission" date="2021-02" db="EMBL/GenBank/DDBJ databases">
        <authorList>
            <person name="Nowell W R."/>
        </authorList>
    </citation>
    <scope>NUCLEOTIDE SEQUENCE</scope>
</reference>